<dbReference type="Pfam" id="PF00225">
    <property type="entry name" value="Kinesin"/>
    <property type="match status" value="1"/>
</dbReference>
<dbReference type="GO" id="GO:0007018">
    <property type="term" value="P:microtubule-based movement"/>
    <property type="evidence" value="ECO:0007669"/>
    <property type="project" value="InterPro"/>
</dbReference>
<dbReference type="GO" id="GO:0008017">
    <property type="term" value="F:microtubule binding"/>
    <property type="evidence" value="ECO:0007669"/>
    <property type="project" value="InterPro"/>
</dbReference>
<gene>
    <name evidence="11" type="ORF">ACHHYP_00620</name>
</gene>
<feature type="domain" description="Kinesin motor" evidence="10">
    <location>
        <begin position="75"/>
        <end position="410"/>
    </location>
</feature>
<evidence type="ECO:0000256" key="9">
    <source>
        <dbReference type="SAM" id="MobiDB-lite"/>
    </source>
</evidence>
<dbReference type="EMBL" id="JNBR01000005">
    <property type="protein sequence ID" value="OQS01568.1"/>
    <property type="molecule type" value="Genomic_DNA"/>
</dbReference>
<dbReference type="InterPro" id="IPR036961">
    <property type="entry name" value="Kinesin_motor_dom_sf"/>
</dbReference>
<dbReference type="Gene3D" id="3.40.850.10">
    <property type="entry name" value="Kinesin motor domain"/>
    <property type="match status" value="1"/>
</dbReference>
<reference evidence="11 12" key="1">
    <citation type="journal article" date="2014" name="Genome Biol. Evol.">
        <title>The secreted proteins of Achlya hypogyna and Thraustotheca clavata identify the ancestral oomycete secretome and reveal gene acquisitions by horizontal gene transfer.</title>
        <authorList>
            <person name="Misner I."/>
            <person name="Blouin N."/>
            <person name="Leonard G."/>
            <person name="Richards T.A."/>
            <person name="Lane C.E."/>
        </authorList>
    </citation>
    <scope>NUCLEOTIDE SEQUENCE [LARGE SCALE GENOMIC DNA]</scope>
    <source>
        <strain evidence="11 12">ATCC 48635</strain>
    </source>
</reference>
<evidence type="ECO:0000313" key="12">
    <source>
        <dbReference type="Proteomes" id="UP000243579"/>
    </source>
</evidence>
<proteinExistence type="inferred from homology"/>
<dbReference type="PROSITE" id="PS00411">
    <property type="entry name" value="KINESIN_MOTOR_1"/>
    <property type="match status" value="1"/>
</dbReference>
<keyword evidence="1 7" id="KW-0493">Microtubule</keyword>
<evidence type="ECO:0000256" key="6">
    <source>
        <dbReference type="PROSITE-ProRule" id="PRU00283"/>
    </source>
</evidence>
<dbReference type="PROSITE" id="PS50067">
    <property type="entry name" value="KINESIN_MOTOR_2"/>
    <property type="match status" value="1"/>
</dbReference>
<evidence type="ECO:0000256" key="2">
    <source>
        <dbReference type="ARBA" id="ARBA00022741"/>
    </source>
</evidence>
<evidence type="ECO:0000259" key="10">
    <source>
        <dbReference type="PROSITE" id="PS50067"/>
    </source>
</evidence>
<dbReference type="OrthoDB" id="123929at2759"/>
<evidence type="ECO:0000256" key="1">
    <source>
        <dbReference type="ARBA" id="ARBA00022701"/>
    </source>
</evidence>
<dbReference type="AlphaFoldDB" id="A0A1V9ZU63"/>
<comment type="caution">
    <text evidence="11">The sequence shown here is derived from an EMBL/GenBank/DDBJ whole genome shotgun (WGS) entry which is preliminary data.</text>
</comment>
<dbReference type="InterPro" id="IPR019821">
    <property type="entry name" value="Kinesin_motor_CS"/>
</dbReference>
<feature type="compositionally biased region" description="Low complexity" evidence="9">
    <location>
        <begin position="46"/>
        <end position="66"/>
    </location>
</feature>
<dbReference type="PANTHER" id="PTHR47968">
    <property type="entry name" value="CENTROMERE PROTEIN E"/>
    <property type="match status" value="1"/>
</dbReference>
<dbReference type="STRING" id="1202772.A0A1V9ZU63"/>
<feature type="coiled-coil region" evidence="8">
    <location>
        <begin position="605"/>
        <end position="650"/>
    </location>
</feature>
<evidence type="ECO:0000256" key="5">
    <source>
        <dbReference type="ARBA" id="ARBA00023175"/>
    </source>
</evidence>
<protein>
    <recommendedName>
        <fullName evidence="7">Kinesin-like protein</fullName>
    </recommendedName>
</protein>
<evidence type="ECO:0000256" key="3">
    <source>
        <dbReference type="ARBA" id="ARBA00022840"/>
    </source>
</evidence>
<feature type="binding site" evidence="6">
    <location>
        <begin position="157"/>
        <end position="164"/>
    </location>
    <ligand>
        <name>ATP</name>
        <dbReference type="ChEBI" id="CHEBI:30616"/>
    </ligand>
</feature>
<dbReference type="InterPro" id="IPR027640">
    <property type="entry name" value="Kinesin-like_fam"/>
</dbReference>
<evidence type="ECO:0000313" key="11">
    <source>
        <dbReference type="EMBL" id="OQS01568.1"/>
    </source>
</evidence>
<evidence type="ECO:0000256" key="8">
    <source>
        <dbReference type="SAM" id="Coils"/>
    </source>
</evidence>
<dbReference type="Proteomes" id="UP000243579">
    <property type="component" value="Unassembled WGS sequence"/>
</dbReference>
<keyword evidence="4 8" id="KW-0175">Coiled coil</keyword>
<dbReference type="SMART" id="SM00129">
    <property type="entry name" value="KISc"/>
    <property type="match status" value="1"/>
</dbReference>
<dbReference type="GO" id="GO:0005874">
    <property type="term" value="C:microtubule"/>
    <property type="evidence" value="ECO:0007669"/>
    <property type="project" value="UniProtKB-KW"/>
</dbReference>
<dbReference type="GO" id="GO:0003777">
    <property type="term" value="F:microtubule motor activity"/>
    <property type="evidence" value="ECO:0007669"/>
    <property type="project" value="InterPro"/>
</dbReference>
<evidence type="ECO:0000256" key="7">
    <source>
        <dbReference type="RuleBase" id="RU000394"/>
    </source>
</evidence>
<evidence type="ECO:0000256" key="4">
    <source>
        <dbReference type="ARBA" id="ARBA00023054"/>
    </source>
</evidence>
<keyword evidence="3 6" id="KW-0067">ATP-binding</keyword>
<dbReference type="SUPFAM" id="SSF52540">
    <property type="entry name" value="P-loop containing nucleoside triphosphate hydrolases"/>
    <property type="match status" value="1"/>
</dbReference>
<keyword evidence="5 6" id="KW-0505">Motor protein</keyword>
<dbReference type="InterPro" id="IPR027417">
    <property type="entry name" value="P-loop_NTPase"/>
</dbReference>
<comment type="similarity">
    <text evidence="6 7">Belongs to the TRAFAC class myosin-kinesin ATPase superfamily. Kinesin family.</text>
</comment>
<sequence length="679" mass="74573">MTTAPCCGQSWSDPKVPHFCSLIRDAEAPSMHPGPRKGSDDAKLQGSATPTASATDAKSSSSSVVKGGAKGTAEAIQVLIRIRPLIERETAAAAQAAHFIRATSEDTIEVQTADSNIKCKYDAVFGPSVSQEDVYERVRECTESFLSGFNATLFAYGQTGSGKSFTMFGAETDESRYRPGLAKSQAGIIPRAIKDIFAGMVKMTSGDGVDCALFCSFVQIYNENVYDLLRDGKMDRPLAVHEDRVNGIYVEGLSEYAVRSVHDCLALLQSGEDNRAVRATHMNLVSSRSHSAFQIFLEAKRKDGTVTRSKFNLVDLAGSEKWHPDASMQYSHISEMTNINLSLHTLGRCIGALSTKGSHVPYRDSKLTRLLQDSLGGNTKTRIIATLSPSVDCIEESIATLKFADRAKQVMVCVRVNEQRVIDPAYVEKLEAEIAELRGLLASFDGGSSPNQVDSQLMRLLKENADVKAQNAKLRRDLDDAARGKLLAPEVATGNNADLGDDRTRHLVAQNQLMEGLLGRLKDATERFFKFEIEEDELKGILEASFRSLKPSGTPIARPAVGAATFSRLRTKSAVTMPKAADVAFRVRGKTSSDADATWQTDAPKRSEEDEIKAAEKAMKKQAKIQAWLLEKERREMAKLQQQQEYIDEQRKLQAEKDAKFFKRAQETKKKLSATPVAE</sequence>
<dbReference type="InterPro" id="IPR001752">
    <property type="entry name" value="Kinesin_motor_dom"/>
</dbReference>
<dbReference type="PANTHER" id="PTHR47968:SF36">
    <property type="entry name" value="KINESIN HEAVY CHAIN ISOFORM X1"/>
    <property type="match status" value="1"/>
</dbReference>
<accession>A0A1V9ZU63</accession>
<dbReference type="PRINTS" id="PR00380">
    <property type="entry name" value="KINESINHEAVY"/>
</dbReference>
<name>A0A1V9ZU63_ACHHY</name>
<dbReference type="GO" id="GO:0005524">
    <property type="term" value="F:ATP binding"/>
    <property type="evidence" value="ECO:0007669"/>
    <property type="project" value="UniProtKB-UniRule"/>
</dbReference>
<keyword evidence="12" id="KW-1185">Reference proteome</keyword>
<dbReference type="CDD" id="cd00106">
    <property type="entry name" value="KISc"/>
    <property type="match status" value="1"/>
</dbReference>
<organism evidence="11 12">
    <name type="scientific">Achlya hypogyna</name>
    <name type="common">Oomycete</name>
    <name type="synonym">Protoachlya hypogyna</name>
    <dbReference type="NCBI Taxonomy" id="1202772"/>
    <lineage>
        <taxon>Eukaryota</taxon>
        <taxon>Sar</taxon>
        <taxon>Stramenopiles</taxon>
        <taxon>Oomycota</taxon>
        <taxon>Saprolegniomycetes</taxon>
        <taxon>Saprolegniales</taxon>
        <taxon>Achlyaceae</taxon>
        <taxon>Achlya</taxon>
    </lineage>
</organism>
<feature type="region of interest" description="Disordered" evidence="9">
    <location>
        <begin position="27"/>
        <end position="66"/>
    </location>
</feature>
<keyword evidence="2 6" id="KW-0547">Nucleotide-binding</keyword>